<name>A0A1U9ZYE9_9ACTN</name>
<evidence type="ECO:0000259" key="2">
    <source>
        <dbReference type="PROSITE" id="PS51725"/>
    </source>
</evidence>
<dbReference type="EMBL" id="CP017717">
    <property type="protein sequence ID" value="AQZ62978.1"/>
    <property type="molecule type" value="Genomic_DNA"/>
</dbReference>
<feature type="domain" description="ABM" evidence="2">
    <location>
        <begin position="2"/>
        <end position="91"/>
    </location>
</feature>
<dbReference type="Proteomes" id="UP000190797">
    <property type="component" value="Chromosome"/>
</dbReference>
<dbReference type="Gene3D" id="3.30.70.100">
    <property type="match status" value="1"/>
</dbReference>
<sequence length="122" mass="13228">MILYRVALTVDPGHLQRARHLFAELVEASRRVPGVIDFDILHDPADPCRFVSIEVYADQAAVELQDKLPQLQAVMDALPALLTSSLTGTKFVVSASEPWTPQPPTPPGRAARPGTECESLAA</sequence>
<reference evidence="4" key="1">
    <citation type="journal article" date="2017" name="Med. Chem. Commun.">
        <title>Nonomuraea sp. ATCC 55076 harbours the largest actinomycete chromosome to date and the kistamicin biosynthetic gene cluster.</title>
        <authorList>
            <person name="Nazari B."/>
            <person name="Forneris C.C."/>
            <person name="Gibson M.I."/>
            <person name="Moon K."/>
            <person name="Schramma K.R."/>
            <person name="Seyedsayamdost M.R."/>
        </authorList>
    </citation>
    <scope>NUCLEOTIDE SEQUENCE [LARGE SCALE GENOMIC DNA]</scope>
    <source>
        <strain evidence="4">ATCC 55076</strain>
    </source>
</reference>
<keyword evidence="4" id="KW-1185">Reference proteome</keyword>
<dbReference type="KEGG" id="noa:BKM31_17245"/>
<evidence type="ECO:0000313" key="3">
    <source>
        <dbReference type="EMBL" id="AQZ62978.1"/>
    </source>
</evidence>
<accession>A0A1U9ZYE9</accession>
<dbReference type="SUPFAM" id="SSF54909">
    <property type="entry name" value="Dimeric alpha+beta barrel"/>
    <property type="match status" value="1"/>
</dbReference>
<dbReference type="AlphaFoldDB" id="A0A1U9ZYE9"/>
<dbReference type="STRING" id="1909395.BKM31_17245"/>
<feature type="region of interest" description="Disordered" evidence="1">
    <location>
        <begin position="95"/>
        <end position="122"/>
    </location>
</feature>
<organism evidence="3 4">
    <name type="scientific">[Actinomadura] parvosata subsp. kistnae</name>
    <dbReference type="NCBI Taxonomy" id="1909395"/>
    <lineage>
        <taxon>Bacteria</taxon>
        <taxon>Bacillati</taxon>
        <taxon>Actinomycetota</taxon>
        <taxon>Actinomycetes</taxon>
        <taxon>Streptosporangiales</taxon>
        <taxon>Streptosporangiaceae</taxon>
        <taxon>Nonomuraea</taxon>
    </lineage>
</organism>
<dbReference type="OrthoDB" id="8452260at2"/>
<dbReference type="InterPro" id="IPR007138">
    <property type="entry name" value="ABM_dom"/>
</dbReference>
<dbReference type="PROSITE" id="PS51725">
    <property type="entry name" value="ABM"/>
    <property type="match status" value="1"/>
</dbReference>
<dbReference type="InterPro" id="IPR011008">
    <property type="entry name" value="Dimeric_a/b-barrel"/>
</dbReference>
<evidence type="ECO:0000256" key="1">
    <source>
        <dbReference type="SAM" id="MobiDB-lite"/>
    </source>
</evidence>
<dbReference type="RefSeq" id="WP_080039167.1">
    <property type="nucleotide sequence ID" value="NZ_CP017717.1"/>
</dbReference>
<proteinExistence type="predicted"/>
<evidence type="ECO:0000313" key="4">
    <source>
        <dbReference type="Proteomes" id="UP000190797"/>
    </source>
</evidence>
<dbReference type="Pfam" id="PF03992">
    <property type="entry name" value="ABM"/>
    <property type="match status" value="1"/>
</dbReference>
<gene>
    <name evidence="3" type="ORF">BKM31_17245</name>
</gene>
<protein>
    <recommendedName>
        <fullName evidence="2">ABM domain-containing protein</fullName>
    </recommendedName>
</protein>